<protein>
    <submittedName>
        <fullName evidence="2">Uncharacterized protein</fullName>
    </submittedName>
</protein>
<feature type="transmembrane region" description="Helical" evidence="1">
    <location>
        <begin position="160"/>
        <end position="180"/>
    </location>
</feature>
<keyword evidence="3" id="KW-1185">Reference proteome</keyword>
<feature type="transmembrane region" description="Helical" evidence="1">
    <location>
        <begin position="69"/>
        <end position="92"/>
    </location>
</feature>
<dbReference type="STRING" id="400055.SAMN04490243_0914"/>
<keyword evidence="1" id="KW-0472">Membrane</keyword>
<keyword evidence="1" id="KW-1133">Transmembrane helix</keyword>
<proteinExistence type="predicted"/>
<evidence type="ECO:0000313" key="2">
    <source>
        <dbReference type="EMBL" id="SFR34956.1"/>
    </source>
</evidence>
<feature type="transmembrane region" description="Helical" evidence="1">
    <location>
        <begin position="131"/>
        <end position="148"/>
    </location>
</feature>
<reference evidence="2 3" key="1">
    <citation type="submission" date="2016-10" db="EMBL/GenBank/DDBJ databases">
        <authorList>
            <person name="de Groot N.N."/>
        </authorList>
    </citation>
    <scope>NUCLEOTIDE SEQUENCE [LARGE SCALE GENOMIC DNA]</scope>
    <source>
        <strain evidence="2 3">DSM 21019</strain>
    </source>
</reference>
<evidence type="ECO:0000313" key="3">
    <source>
        <dbReference type="Proteomes" id="UP000199534"/>
    </source>
</evidence>
<keyword evidence="1" id="KW-0812">Transmembrane</keyword>
<dbReference type="AlphaFoldDB" id="A0A1I6FYG9"/>
<feature type="transmembrane region" description="Helical" evidence="1">
    <location>
        <begin position="98"/>
        <end position="119"/>
    </location>
</feature>
<organism evidence="2 3">
    <name type="scientific">Robiginitalea myxolifaciens</name>
    <dbReference type="NCBI Taxonomy" id="400055"/>
    <lineage>
        <taxon>Bacteria</taxon>
        <taxon>Pseudomonadati</taxon>
        <taxon>Bacteroidota</taxon>
        <taxon>Flavobacteriia</taxon>
        <taxon>Flavobacteriales</taxon>
        <taxon>Flavobacteriaceae</taxon>
        <taxon>Robiginitalea</taxon>
    </lineage>
</organism>
<accession>A0A1I6FYG9</accession>
<sequence length="187" mass="21483">MTNRLKQLLFIGVFIELLLFAILLLSSDTLPDAFRLTARYTGRISFGLYVVMFYHFINEKFSGQALEKTYTWGMLFCVLHLIHFGFLSASVYSNELPIIPHKLIGGAVAYLAIVSYPFYMKRIKRLGIHLAYFYYVGIVMGVTFLARIRGEFEGAPESPFHYFGIATLAVLFIYSFKVFLNKNNPEK</sequence>
<feature type="transmembrane region" description="Helical" evidence="1">
    <location>
        <begin position="7"/>
        <end position="26"/>
    </location>
</feature>
<dbReference type="Proteomes" id="UP000199534">
    <property type="component" value="Unassembled WGS sequence"/>
</dbReference>
<dbReference type="RefSeq" id="WP_092981014.1">
    <property type="nucleotide sequence ID" value="NZ_FOYQ01000001.1"/>
</dbReference>
<name>A0A1I6FYG9_9FLAO</name>
<dbReference type="EMBL" id="FOYQ01000001">
    <property type="protein sequence ID" value="SFR34956.1"/>
    <property type="molecule type" value="Genomic_DNA"/>
</dbReference>
<gene>
    <name evidence="2" type="ORF">SAMN04490243_0914</name>
</gene>
<dbReference type="OrthoDB" id="1493377at2"/>
<feature type="transmembrane region" description="Helical" evidence="1">
    <location>
        <begin position="38"/>
        <end position="57"/>
    </location>
</feature>
<evidence type="ECO:0000256" key="1">
    <source>
        <dbReference type="SAM" id="Phobius"/>
    </source>
</evidence>